<keyword evidence="4" id="KW-1185">Reference proteome</keyword>
<dbReference type="OrthoDB" id="668782at2"/>
<dbReference type="PANTHER" id="PTHR35174:SF3">
    <property type="entry name" value="BLL7171 PROTEIN"/>
    <property type="match status" value="1"/>
</dbReference>
<dbReference type="PANTHER" id="PTHR35174">
    <property type="entry name" value="BLL7171 PROTEIN-RELATED"/>
    <property type="match status" value="1"/>
</dbReference>
<evidence type="ECO:0000256" key="1">
    <source>
        <dbReference type="ARBA" id="ARBA00007689"/>
    </source>
</evidence>
<comment type="similarity">
    <text evidence="1">Belongs to the YciI family.</text>
</comment>
<dbReference type="Proteomes" id="UP000241118">
    <property type="component" value="Unassembled WGS sequence"/>
</dbReference>
<dbReference type="InterPro" id="IPR005545">
    <property type="entry name" value="YCII"/>
</dbReference>
<sequence>MKYLMLIYGNEQVWNSVDAQEFAKLVADVDAFNADLRESGELVDSQGLVSRPRAVRVVDEAPVVTDGPYLEAKEYVGSYFVVDVDSEQRALEIARSYPALRYSRGLGGGLEVWPLMAQGGGDL</sequence>
<name>A0A2P8IET4_SACCR</name>
<evidence type="ECO:0000313" key="3">
    <source>
        <dbReference type="EMBL" id="PSL56967.1"/>
    </source>
</evidence>
<reference evidence="3 4" key="1">
    <citation type="submission" date="2018-03" db="EMBL/GenBank/DDBJ databases">
        <title>Genomic Encyclopedia of Type Strains, Phase III (KMG-III): the genomes of soil and plant-associated and newly described type strains.</title>
        <authorList>
            <person name="Whitman W."/>
        </authorList>
    </citation>
    <scope>NUCLEOTIDE SEQUENCE [LARGE SCALE GENOMIC DNA]</scope>
    <source>
        <strain evidence="3 4">CGMCC 4.7097</strain>
    </source>
</reference>
<dbReference type="EMBL" id="PYAX01000003">
    <property type="protein sequence ID" value="PSL56967.1"/>
    <property type="molecule type" value="Genomic_DNA"/>
</dbReference>
<organism evidence="3 4">
    <name type="scientific">Saccharothrix carnea</name>
    <dbReference type="NCBI Taxonomy" id="1280637"/>
    <lineage>
        <taxon>Bacteria</taxon>
        <taxon>Bacillati</taxon>
        <taxon>Actinomycetota</taxon>
        <taxon>Actinomycetes</taxon>
        <taxon>Pseudonocardiales</taxon>
        <taxon>Pseudonocardiaceae</taxon>
        <taxon>Saccharothrix</taxon>
    </lineage>
</organism>
<dbReference type="InterPro" id="IPR011008">
    <property type="entry name" value="Dimeric_a/b-barrel"/>
</dbReference>
<accession>A0A2P8IET4</accession>
<evidence type="ECO:0000313" key="4">
    <source>
        <dbReference type="Proteomes" id="UP000241118"/>
    </source>
</evidence>
<dbReference type="RefSeq" id="WP_106615326.1">
    <property type="nucleotide sequence ID" value="NZ_PYAX01000003.1"/>
</dbReference>
<feature type="domain" description="YCII-related" evidence="2">
    <location>
        <begin position="1"/>
        <end position="102"/>
    </location>
</feature>
<protein>
    <recommendedName>
        <fullName evidence="2">YCII-related domain-containing protein</fullName>
    </recommendedName>
</protein>
<dbReference type="AlphaFoldDB" id="A0A2P8IET4"/>
<dbReference type="Pfam" id="PF03795">
    <property type="entry name" value="YCII"/>
    <property type="match status" value="1"/>
</dbReference>
<dbReference type="SUPFAM" id="SSF54909">
    <property type="entry name" value="Dimeric alpha+beta barrel"/>
    <property type="match status" value="1"/>
</dbReference>
<dbReference type="Gene3D" id="3.30.70.1060">
    <property type="entry name" value="Dimeric alpha+beta barrel"/>
    <property type="match status" value="1"/>
</dbReference>
<proteinExistence type="inferred from homology"/>
<comment type="caution">
    <text evidence="3">The sequence shown here is derived from an EMBL/GenBank/DDBJ whole genome shotgun (WGS) entry which is preliminary data.</text>
</comment>
<gene>
    <name evidence="3" type="ORF">B0I31_103727</name>
</gene>
<evidence type="ECO:0000259" key="2">
    <source>
        <dbReference type="Pfam" id="PF03795"/>
    </source>
</evidence>